<dbReference type="InterPro" id="IPR013128">
    <property type="entry name" value="Peptidase_C1A"/>
</dbReference>
<evidence type="ECO:0000313" key="3">
    <source>
        <dbReference type="EMBL" id="CAI9964727.1"/>
    </source>
</evidence>
<reference evidence="3" key="1">
    <citation type="submission" date="2023-06" db="EMBL/GenBank/DDBJ databases">
        <authorList>
            <person name="Kurt Z."/>
        </authorList>
    </citation>
    <scope>NUCLEOTIDE SEQUENCE</scope>
</reference>
<comment type="similarity">
    <text evidence="1">Belongs to the peptidase C1 family.</text>
</comment>
<feature type="domain" description="Peptidase C1A papain C-terminal" evidence="2">
    <location>
        <begin position="70"/>
        <end position="291"/>
    </location>
</feature>
<protein>
    <submittedName>
        <fullName evidence="3">Cathepsin B</fullName>
    </submittedName>
    <submittedName>
        <fullName evidence="4">Cathepsin_B</fullName>
    </submittedName>
</protein>
<sequence>MLAKVSLCVVLQQHLEILQNIPDLTWTPGISPFLASKSQAELDILFTPKGSPLPRTHSFINEPKQPSKEVPDYIDWSKTHPECVNVVRDMKNCGSSQVFSMVSILSDLRCIQKKDAKRVQCSEQYVLNCNYGGSGCEYTGDRSVFDFVMTQGTVPDSCLQLTSDYTGYTGQCPMFCDDGSFSDTTTFKEYVEVTKDKPIFQMESALAAGPISVLFDVYEDFMFYTGGIYEHKYGNFLIFHRGEIVGYDEEDGEEYWKIKFSFGPDFGENGFVRMPKGENSFQIETYAFHFILQSKQLSYILFYSQFYYVAKYLFNNCNYQL</sequence>
<evidence type="ECO:0000259" key="2">
    <source>
        <dbReference type="SMART" id="SM00645"/>
    </source>
</evidence>
<dbReference type="SMART" id="SM00645">
    <property type="entry name" value="Pept_C1"/>
    <property type="match status" value="1"/>
</dbReference>
<dbReference type="EMBL" id="CAXDID020000165">
    <property type="protein sequence ID" value="CAL6045769.1"/>
    <property type="molecule type" value="Genomic_DNA"/>
</dbReference>
<proteinExistence type="inferred from homology"/>
<evidence type="ECO:0000313" key="5">
    <source>
        <dbReference type="Proteomes" id="UP001642409"/>
    </source>
</evidence>
<dbReference type="Gene3D" id="3.90.70.10">
    <property type="entry name" value="Cysteine proteinases"/>
    <property type="match status" value="1"/>
</dbReference>
<comment type="caution">
    <text evidence="3">The sequence shown here is derived from an EMBL/GenBank/DDBJ whole genome shotgun (WGS) entry which is preliminary data.</text>
</comment>
<dbReference type="GO" id="GO:0008234">
    <property type="term" value="F:cysteine-type peptidase activity"/>
    <property type="evidence" value="ECO:0007669"/>
    <property type="project" value="InterPro"/>
</dbReference>
<name>A0AA86R1Y9_9EUKA</name>
<dbReference type="AlphaFoldDB" id="A0AA86R1Y9"/>
<dbReference type="GO" id="GO:0006508">
    <property type="term" value="P:proteolysis"/>
    <property type="evidence" value="ECO:0007669"/>
    <property type="project" value="InterPro"/>
</dbReference>
<gene>
    <name evidence="4" type="ORF">HINF_LOCUS41357</name>
    <name evidence="3" type="ORF">HINF_LOCUS52372</name>
</gene>
<keyword evidence="5" id="KW-1185">Reference proteome</keyword>
<dbReference type="EMBL" id="CATOUU010000981">
    <property type="protein sequence ID" value="CAI9964727.1"/>
    <property type="molecule type" value="Genomic_DNA"/>
</dbReference>
<reference evidence="4 5" key="2">
    <citation type="submission" date="2024-07" db="EMBL/GenBank/DDBJ databases">
        <authorList>
            <person name="Akdeniz Z."/>
        </authorList>
    </citation>
    <scope>NUCLEOTIDE SEQUENCE [LARGE SCALE GENOMIC DNA]</scope>
</reference>
<dbReference type="InterPro" id="IPR000668">
    <property type="entry name" value="Peptidase_C1A_C"/>
</dbReference>
<dbReference type="PANTHER" id="PTHR12411">
    <property type="entry name" value="CYSTEINE PROTEASE FAMILY C1-RELATED"/>
    <property type="match status" value="1"/>
</dbReference>
<dbReference type="SUPFAM" id="SSF54001">
    <property type="entry name" value="Cysteine proteinases"/>
    <property type="match status" value="1"/>
</dbReference>
<dbReference type="Proteomes" id="UP001642409">
    <property type="component" value="Unassembled WGS sequence"/>
</dbReference>
<accession>A0AA86R1Y9</accession>
<evidence type="ECO:0000313" key="4">
    <source>
        <dbReference type="EMBL" id="CAL6045769.1"/>
    </source>
</evidence>
<organism evidence="3">
    <name type="scientific">Hexamita inflata</name>
    <dbReference type="NCBI Taxonomy" id="28002"/>
    <lineage>
        <taxon>Eukaryota</taxon>
        <taxon>Metamonada</taxon>
        <taxon>Diplomonadida</taxon>
        <taxon>Hexamitidae</taxon>
        <taxon>Hexamitinae</taxon>
        <taxon>Hexamita</taxon>
    </lineage>
</organism>
<dbReference type="Pfam" id="PF00112">
    <property type="entry name" value="Peptidase_C1"/>
    <property type="match status" value="1"/>
</dbReference>
<evidence type="ECO:0000256" key="1">
    <source>
        <dbReference type="ARBA" id="ARBA00008455"/>
    </source>
</evidence>
<dbReference type="InterPro" id="IPR038765">
    <property type="entry name" value="Papain-like_cys_pep_sf"/>
</dbReference>